<dbReference type="PANTHER" id="PTHR43968:SF6">
    <property type="entry name" value="GLUTATHIONE S-TRANSFERASE OMEGA"/>
    <property type="match status" value="1"/>
</dbReference>
<name>A6FXQ4_9BACT</name>
<dbReference type="Pfam" id="PF13409">
    <property type="entry name" value="GST_N_2"/>
    <property type="match status" value="1"/>
</dbReference>
<gene>
    <name evidence="3" type="ORF">PPSIR1_22034</name>
</gene>
<dbReference type="InterPro" id="IPR036282">
    <property type="entry name" value="Glutathione-S-Trfase_C_sf"/>
</dbReference>
<dbReference type="GO" id="GO:0016740">
    <property type="term" value="F:transferase activity"/>
    <property type="evidence" value="ECO:0007669"/>
    <property type="project" value="UniProtKB-KW"/>
</dbReference>
<dbReference type="SUPFAM" id="SSF52833">
    <property type="entry name" value="Thioredoxin-like"/>
    <property type="match status" value="1"/>
</dbReference>
<evidence type="ECO:0000313" key="3">
    <source>
        <dbReference type="EMBL" id="EDM81642.1"/>
    </source>
</evidence>
<dbReference type="RefSeq" id="WP_006969253.1">
    <property type="nucleotide sequence ID" value="NZ_ABCS01000002.1"/>
</dbReference>
<keyword evidence="4" id="KW-1185">Reference proteome</keyword>
<feature type="domain" description="GST N-terminal" evidence="1">
    <location>
        <begin position="2"/>
        <end position="84"/>
    </location>
</feature>
<organism evidence="3 4">
    <name type="scientific">Plesiocystis pacifica SIR-1</name>
    <dbReference type="NCBI Taxonomy" id="391625"/>
    <lineage>
        <taxon>Bacteria</taxon>
        <taxon>Pseudomonadati</taxon>
        <taxon>Myxococcota</taxon>
        <taxon>Polyangia</taxon>
        <taxon>Nannocystales</taxon>
        <taxon>Nannocystaceae</taxon>
        <taxon>Plesiocystis</taxon>
    </lineage>
</organism>
<dbReference type="InterPro" id="IPR004046">
    <property type="entry name" value="GST_C"/>
</dbReference>
<reference evidence="3 4" key="1">
    <citation type="submission" date="2007-06" db="EMBL/GenBank/DDBJ databases">
        <authorList>
            <person name="Shimkets L."/>
            <person name="Ferriera S."/>
            <person name="Johnson J."/>
            <person name="Kravitz S."/>
            <person name="Beeson K."/>
            <person name="Sutton G."/>
            <person name="Rogers Y.-H."/>
            <person name="Friedman R."/>
            <person name="Frazier M."/>
            <person name="Venter J.C."/>
        </authorList>
    </citation>
    <scope>NUCLEOTIDE SEQUENCE [LARGE SCALE GENOMIC DNA]</scope>
    <source>
        <strain evidence="3 4">SIR-1</strain>
    </source>
</reference>
<dbReference type="SFLD" id="SFLDS00019">
    <property type="entry name" value="Glutathione_Transferase_(cytos"/>
    <property type="match status" value="1"/>
</dbReference>
<dbReference type="OrthoDB" id="3828095at2"/>
<protein>
    <submittedName>
        <fullName evidence="3">Putative glutathione s-transferase protein</fullName>
    </submittedName>
</protein>
<accession>A6FXQ4</accession>
<feature type="domain" description="GST C-terminal" evidence="2">
    <location>
        <begin position="88"/>
        <end position="210"/>
    </location>
</feature>
<dbReference type="SUPFAM" id="SSF47616">
    <property type="entry name" value="GST C-terminal domain-like"/>
    <property type="match status" value="1"/>
</dbReference>
<dbReference type="InterPro" id="IPR036249">
    <property type="entry name" value="Thioredoxin-like_sf"/>
</dbReference>
<dbReference type="SFLD" id="SFLDG00358">
    <property type="entry name" value="Main_(cytGST)"/>
    <property type="match status" value="1"/>
</dbReference>
<dbReference type="PROSITE" id="PS50404">
    <property type="entry name" value="GST_NTER"/>
    <property type="match status" value="1"/>
</dbReference>
<dbReference type="InterPro" id="IPR010987">
    <property type="entry name" value="Glutathione-S-Trfase_C-like"/>
</dbReference>
<dbReference type="InterPro" id="IPR050983">
    <property type="entry name" value="GST_Omega/HSP26"/>
</dbReference>
<dbReference type="PROSITE" id="PS50405">
    <property type="entry name" value="GST_CTER"/>
    <property type="match status" value="1"/>
</dbReference>
<dbReference type="InterPro" id="IPR004045">
    <property type="entry name" value="Glutathione_S-Trfase_N"/>
</dbReference>
<dbReference type="Proteomes" id="UP000005801">
    <property type="component" value="Unassembled WGS sequence"/>
</dbReference>
<dbReference type="EMBL" id="ABCS01000002">
    <property type="protein sequence ID" value="EDM81642.1"/>
    <property type="molecule type" value="Genomic_DNA"/>
</dbReference>
<dbReference type="Gene3D" id="1.20.1050.10">
    <property type="match status" value="1"/>
</dbReference>
<evidence type="ECO:0000259" key="1">
    <source>
        <dbReference type="PROSITE" id="PS50404"/>
    </source>
</evidence>
<dbReference type="Pfam" id="PF00043">
    <property type="entry name" value="GST_C"/>
    <property type="match status" value="1"/>
</dbReference>
<keyword evidence="3" id="KW-0808">Transferase</keyword>
<dbReference type="InterPro" id="IPR040079">
    <property type="entry name" value="Glutathione_S-Trfase"/>
</dbReference>
<proteinExistence type="predicted"/>
<evidence type="ECO:0000313" key="4">
    <source>
        <dbReference type="Proteomes" id="UP000005801"/>
    </source>
</evidence>
<dbReference type="AlphaFoldDB" id="A6FXQ4"/>
<evidence type="ECO:0000259" key="2">
    <source>
        <dbReference type="PROSITE" id="PS50405"/>
    </source>
</evidence>
<sequence>MPKYKLISFPICPFVQRSTITLEHKGVPYDIEFIDLSDKPDWFLELSPLGKVPVLVVEEEEREIVLFESAVINEYLDEITEGSLLPADPLLKARHRALIEFASAGINDAWMMGTAKSREDALAHAAKLRDKFARLESELVGPLFTGESLSLVDTATIPMLLRAAWTEEIVPELALFADFPKVTAWRDATMALEAVERSAVPDLRERYRQYLAKRDGSWVGGQVSA</sequence>
<dbReference type="GO" id="GO:0005737">
    <property type="term" value="C:cytoplasm"/>
    <property type="evidence" value="ECO:0007669"/>
    <property type="project" value="TreeGrafter"/>
</dbReference>
<dbReference type="STRING" id="391625.PPSIR1_22034"/>
<comment type="caution">
    <text evidence="3">The sequence shown here is derived from an EMBL/GenBank/DDBJ whole genome shotgun (WGS) entry which is preliminary data.</text>
</comment>
<dbReference type="eggNOG" id="COG0625">
    <property type="taxonomic scope" value="Bacteria"/>
</dbReference>
<dbReference type="PANTHER" id="PTHR43968">
    <property type="match status" value="1"/>
</dbReference>
<dbReference type="Gene3D" id="3.40.30.10">
    <property type="entry name" value="Glutaredoxin"/>
    <property type="match status" value="1"/>
</dbReference>